<comment type="caution">
    <text evidence="7">The sequence shown here is derived from an EMBL/GenBank/DDBJ whole genome shotgun (WGS) entry which is preliminary data.</text>
</comment>
<reference evidence="7 8" key="1">
    <citation type="submission" date="2018-05" db="EMBL/GenBank/DDBJ databases">
        <title>Acuticoccus sediminis sp. nov., isolated from deep-sea sediment of Indian Ocean.</title>
        <authorList>
            <person name="Liu X."/>
            <person name="Lai Q."/>
            <person name="Du Y."/>
            <person name="Sun F."/>
            <person name="Zhang X."/>
            <person name="Wang S."/>
            <person name="Shao Z."/>
        </authorList>
    </citation>
    <scope>NUCLEOTIDE SEQUENCE [LARGE SCALE GENOMIC DNA]</scope>
    <source>
        <strain evidence="7 8">PTG4-2</strain>
    </source>
</reference>
<dbReference type="AlphaFoldDB" id="A0A8B2NSZ1"/>
<sequence length="353" mass="37756">MTALLDVNGLTKHFPVRRGVLRRTVGTVRAVEDVSLAIAPGTTLALVGESGCGKSTLGRMILRLLEPTSGTVSLDGRDVTALSGAALRAVRRDMQIIFQDPFGSLNPRMTVRETVREPLVLHGVAEGAAADAAVDEIMALVGLQPFHAGRYPHEFSGGQRQRIGIARALATRPRLVVCDEAVSALDVSVQAQIINLLKDLQERFGIAYVFISHDLAVVRQIAERVAVMYLGRIVEEGPVDALFAAPRHPYTRSLIEAAPRPDPAVAAHAPLKGDMPSAMAPPGGCAFHTRCPIAHLRCRDERPVMRSLGGTMVACHYAEETPAAPPTPPTPRSPALTERLAVLARASGARPRT</sequence>
<dbReference type="NCBIfam" id="TIGR01727">
    <property type="entry name" value="oligo_HPY"/>
    <property type="match status" value="1"/>
</dbReference>
<keyword evidence="4" id="KW-0547">Nucleotide-binding</keyword>
<comment type="subcellular location">
    <subcellularLocation>
        <location evidence="1">Cell inner membrane</location>
        <topology evidence="1">Peripheral membrane protein</topology>
    </subcellularLocation>
</comment>
<dbReference type="InterPro" id="IPR013563">
    <property type="entry name" value="Oligopep_ABC_C"/>
</dbReference>
<dbReference type="Pfam" id="PF08352">
    <property type="entry name" value="oligo_HPY"/>
    <property type="match status" value="1"/>
</dbReference>
<organism evidence="7 8">
    <name type="scientific">Acuticoccus sediminis</name>
    <dbReference type="NCBI Taxonomy" id="2184697"/>
    <lineage>
        <taxon>Bacteria</taxon>
        <taxon>Pseudomonadati</taxon>
        <taxon>Pseudomonadota</taxon>
        <taxon>Alphaproteobacteria</taxon>
        <taxon>Hyphomicrobiales</taxon>
        <taxon>Amorphaceae</taxon>
        <taxon>Acuticoccus</taxon>
    </lineage>
</organism>
<evidence type="ECO:0000256" key="5">
    <source>
        <dbReference type="ARBA" id="ARBA00022840"/>
    </source>
</evidence>
<dbReference type="GO" id="GO:0005886">
    <property type="term" value="C:plasma membrane"/>
    <property type="evidence" value="ECO:0007669"/>
    <property type="project" value="UniProtKB-SubCell"/>
</dbReference>
<dbReference type="EMBL" id="QHHQ01000002">
    <property type="protein sequence ID" value="RAI02051.1"/>
    <property type="molecule type" value="Genomic_DNA"/>
</dbReference>
<evidence type="ECO:0000313" key="7">
    <source>
        <dbReference type="EMBL" id="RAI02051.1"/>
    </source>
</evidence>
<dbReference type="CDD" id="cd03257">
    <property type="entry name" value="ABC_NikE_OppD_transporters"/>
    <property type="match status" value="1"/>
</dbReference>
<keyword evidence="3" id="KW-0813">Transport</keyword>
<evidence type="ECO:0000256" key="4">
    <source>
        <dbReference type="ARBA" id="ARBA00022741"/>
    </source>
</evidence>
<protein>
    <submittedName>
        <fullName evidence="7">Peptide ABC transporter substrate-binding protein</fullName>
    </submittedName>
</protein>
<comment type="similarity">
    <text evidence="2">Belongs to the ABC transporter superfamily.</text>
</comment>
<dbReference type="PANTHER" id="PTHR43776:SF7">
    <property type="entry name" value="D,D-DIPEPTIDE TRANSPORT ATP-BINDING PROTEIN DDPF-RELATED"/>
    <property type="match status" value="1"/>
</dbReference>
<gene>
    <name evidence="7" type="ORF">DLJ53_11780</name>
</gene>
<accession>A0A8B2NSZ1</accession>
<keyword evidence="8" id="KW-1185">Reference proteome</keyword>
<evidence type="ECO:0000256" key="1">
    <source>
        <dbReference type="ARBA" id="ARBA00004417"/>
    </source>
</evidence>
<name>A0A8B2NSZ1_9HYPH</name>
<feature type="domain" description="ABC transporter" evidence="6">
    <location>
        <begin position="16"/>
        <end position="255"/>
    </location>
</feature>
<dbReference type="GO" id="GO:0055085">
    <property type="term" value="P:transmembrane transport"/>
    <property type="evidence" value="ECO:0007669"/>
    <property type="project" value="UniProtKB-ARBA"/>
</dbReference>
<proteinExistence type="inferred from homology"/>
<dbReference type="InterPro" id="IPR027417">
    <property type="entry name" value="P-loop_NTPase"/>
</dbReference>
<dbReference type="Pfam" id="PF00005">
    <property type="entry name" value="ABC_tran"/>
    <property type="match status" value="1"/>
</dbReference>
<dbReference type="GO" id="GO:0005524">
    <property type="term" value="F:ATP binding"/>
    <property type="evidence" value="ECO:0007669"/>
    <property type="project" value="UniProtKB-KW"/>
</dbReference>
<dbReference type="PROSITE" id="PS00211">
    <property type="entry name" value="ABC_TRANSPORTER_1"/>
    <property type="match status" value="1"/>
</dbReference>
<dbReference type="Gene3D" id="3.40.50.300">
    <property type="entry name" value="P-loop containing nucleotide triphosphate hydrolases"/>
    <property type="match status" value="1"/>
</dbReference>
<dbReference type="PANTHER" id="PTHR43776">
    <property type="entry name" value="TRANSPORT ATP-BINDING PROTEIN"/>
    <property type="match status" value="1"/>
</dbReference>
<evidence type="ECO:0000313" key="8">
    <source>
        <dbReference type="Proteomes" id="UP000249590"/>
    </source>
</evidence>
<dbReference type="PROSITE" id="PS50893">
    <property type="entry name" value="ABC_TRANSPORTER_2"/>
    <property type="match status" value="1"/>
</dbReference>
<dbReference type="SMART" id="SM00382">
    <property type="entry name" value="AAA"/>
    <property type="match status" value="1"/>
</dbReference>
<keyword evidence="5" id="KW-0067">ATP-binding</keyword>
<dbReference type="InterPro" id="IPR003439">
    <property type="entry name" value="ABC_transporter-like_ATP-bd"/>
</dbReference>
<dbReference type="InterPro" id="IPR003593">
    <property type="entry name" value="AAA+_ATPase"/>
</dbReference>
<evidence type="ECO:0000256" key="2">
    <source>
        <dbReference type="ARBA" id="ARBA00005417"/>
    </source>
</evidence>
<dbReference type="Proteomes" id="UP000249590">
    <property type="component" value="Unassembled WGS sequence"/>
</dbReference>
<dbReference type="RefSeq" id="WP_111345344.1">
    <property type="nucleotide sequence ID" value="NZ_QHHQ01000002.1"/>
</dbReference>
<evidence type="ECO:0000259" key="6">
    <source>
        <dbReference type="PROSITE" id="PS50893"/>
    </source>
</evidence>
<dbReference type="OrthoDB" id="9802264at2"/>
<dbReference type="FunFam" id="3.40.50.300:FF:000016">
    <property type="entry name" value="Oligopeptide ABC transporter ATP-binding component"/>
    <property type="match status" value="1"/>
</dbReference>
<evidence type="ECO:0000256" key="3">
    <source>
        <dbReference type="ARBA" id="ARBA00022448"/>
    </source>
</evidence>
<dbReference type="SUPFAM" id="SSF52540">
    <property type="entry name" value="P-loop containing nucleoside triphosphate hydrolases"/>
    <property type="match status" value="1"/>
</dbReference>
<dbReference type="GO" id="GO:0016887">
    <property type="term" value="F:ATP hydrolysis activity"/>
    <property type="evidence" value="ECO:0007669"/>
    <property type="project" value="InterPro"/>
</dbReference>
<dbReference type="InterPro" id="IPR017871">
    <property type="entry name" value="ABC_transporter-like_CS"/>
</dbReference>
<dbReference type="InterPro" id="IPR050319">
    <property type="entry name" value="ABC_transp_ATP-bind"/>
</dbReference>
<dbReference type="GO" id="GO:0015833">
    <property type="term" value="P:peptide transport"/>
    <property type="evidence" value="ECO:0007669"/>
    <property type="project" value="InterPro"/>
</dbReference>